<dbReference type="EMBL" id="JACHXS010000001">
    <property type="protein sequence ID" value="MBB3219579.1"/>
    <property type="molecule type" value="Genomic_DNA"/>
</dbReference>
<dbReference type="PANTHER" id="PTHR30136">
    <property type="entry name" value="HELIX-TURN-HELIX TRANSCRIPTIONAL REGULATOR, ICLR FAMILY"/>
    <property type="match status" value="1"/>
</dbReference>
<evidence type="ECO:0000313" key="9">
    <source>
        <dbReference type="Proteomes" id="UP000584325"/>
    </source>
</evidence>
<organism evidence="6 9">
    <name type="scientific">Pseudoduganella umbonata</name>
    <dbReference type="NCBI Taxonomy" id="864828"/>
    <lineage>
        <taxon>Bacteria</taxon>
        <taxon>Pseudomonadati</taxon>
        <taxon>Pseudomonadota</taxon>
        <taxon>Betaproteobacteria</taxon>
        <taxon>Burkholderiales</taxon>
        <taxon>Oxalobacteraceae</taxon>
        <taxon>Telluria group</taxon>
        <taxon>Pseudoduganella</taxon>
    </lineage>
</organism>
<protein>
    <submittedName>
        <fullName evidence="6 7">IclR family transcriptional regulator</fullName>
    </submittedName>
</protein>
<dbReference type="InterPro" id="IPR014757">
    <property type="entry name" value="Tscrpt_reg_IclR_C"/>
</dbReference>
<dbReference type="InterPro" id="IPR036388">
    <property type="entry name" value="WH-like_DNA-bd_sf"/>
</dbReference>
<dbReference type="AlphaFoldDB" id="A0A4P8HMS8"/>
<dbReference type="EMBL" id="CP040017">
    <property type="protein sequence ID" value="QCP09648.1"/>
    <property type="molecule type" value="Genomic_DNA"/>
</dbReference>
<dbReference type="SUPFAM" id="SSF46785">
    <property type="entry name" value="Winged helix' DNA-binding domain"/>
    <property type="match status" value="1"/>
</dbReference>
<proteinExistence type="predicted"/>
<dbReference type="PROSITE" id="PS51077">
    <property type="entry name" value="HTH_ICLR"/>
    <property type="match status" value="1"/>
</dbReference>
<dbReference type="GO" id="GO:0003677">
    <property type="term" value="F:DNA binding"/>
    <property type="evidence" value="ECO:0007669"/>
    <property type="project" value="UniProtKB-KW"/>
</dbReference>
<dbReference type="GO" id="GO:0045892">
    <property type="term" value="P:negative regulation of DNA-templated transcription"/>
    <property type="evidence" value="ECO:0007669"/>
    <property type="project" value="TreeGrafter"/>
</dbReference>
<evidence type="ECO:0000313" key="6">
    <source>
        <dbReference type="EMBL" id="MBB3219579.1"/>
    </source>
</evidence>
<evidence type="ECO:0000256" key="1">
    <source>
        <dbReference type="ARBA" id="ARBA00023015"/>
    </source>
</evidence>
<feature type="domain" description="IclR-ED" evidence="5">
    <location>
        <begin position="81"/>
        <end position="264"/>
    </location>
</feature>
<evidence type="ECO:0000256" key="3">
    <source>
        <dbReference type="ARBA" id="ARBA00023163"/>
    </source>
</evidence>
<dbReference type="PROSITE" id="PS51078">
    <property type="entry name" value="ICLR_ED"/>
    <property type="match status" value="1"/>
</dbReference>
<keyword evidence="3" id="KW-0804">Transcription</keyword>
<keyword evidence="2 6" id="KW-0238">DNA-binding</keyword>
<gene>
    <name evidence="7" type="ORF">FCL38_03840</name>
    <name evidence="6" type="ORF">FHS02_000366</name>
</gene>
<sequence length="278" mass="31158">MSNKPEQPDDDGADKYTVPGLERGLRLLCEFSRHDKNLSAPELAKRLDVPRSTVFRLLTTLERMGFVERNEGGRDYRLGMAVLRLGFEYLASLELTEIGRPLLERLREEIGYSTNIVVRDGRSIVYVAKSSMPAAFVSSVNVGTRLPAHATVLGRVLLQDMTLPQLREIYPEEHLKVYSENTPQTVLDLFNLVQRDRERGYVLEEGFFERGISTMAAPVRDHSGKVVAALGATIPEPHIDASRLDSIVGHVRSAAEELSRLLDHVPANSAQVVNLWQR</sequence>
<reference evidence="6 9" key="2">
    <citation type="submission" date="2020-08" db="EMBL/GenBank/DDBJ databases">
        <title>Genomic Encyclopedia of Type Strains, Phase III (KMG-III): the genomes of soil and plant-associated and newly described type strains.</title>
        <authorList>
            <person name="Whitman W."/>
        </authorList>
    </citation>
    <scope>NUCLEOTIDE SEQUENCE [LARGE SCALE GENOMIC DNA]</scope>
    <source>
        <strain evidence="6 9">CECT 7753</strain>
    </source>
</reference>
<dbReference type="RefSeq" id="WP_137312535.1">
    <property type="nucleotide sequence ID" value="NZ_CP040017.1"/>
</dbReference>
<name>A0A4P8HMS8_9BURK</name>
<dbReference type="InterPro" id="IPR005471">
    <property type="entry name" value="Tscrpt_reg_IclR_N"/>
</dbReference>
<feature type="domain" description="HTH iclR-type" evidence="4">
    <location>
        <begin position="18"/>
        <end position="80"/>
    </location>
</feature>
<reference evidence="7 8" key="1">
    <citation type="submission" date="2019-05" db="EMBL/GenBank/DDBJ databases">
        <title>Draft Genome Sequences of Six Type Strains of the Genus Massilia.</title>
        <authorList>
            <person name="Miess H."/>
            <person name="Frediansyhah A."/>
            <person name="Gross H."/>
        </authorList>
    </citation>
    <scope>NUCLEOTIDE SEQUENCE [LARGE SCALE GENOMIC DNA]</scope>
    <source>
        <strain evidence="7 8">DSMZ 26121</strain>
    </source>
</reference>
<dbReference type="PANTHER" id="PTHR30136:SF34">
    <property type="entry name" value="TRANSCRIPTIONAL REGULATOR"/>
    <property type="match status" value="1"/>
</dbReference>
<dbReference type="InterPro" id="IPR036390">
    <property type="entry name" value="WH_DNA-bd_sf"/>
</dbReference>
<dbReference type="Gene3D" id="1.10.10.10">
    <property type="entry name" value="Winged helix-like DNA-binding domain superfamily/Winged helix DNA-binding domain"/>
    <property type="match status" value="1"/>
</dbReference>
<keyword evidence="8" id="KW-1185">Reference proteome</keyword>
<dbReference type="Pfam" id="PF09339">
    <property type="entry name" value="HTH_IclR"/>
    <property type="match status" value="1"/>
</dbReference>
<dbReference type="InterPro" id="IPR050707">
    <property type="entry name" value="HTH_MetabolicPath_Reg"/>
</dbReference>
<dbReference type="SUPFAM" id="SSF55781">
    <property type="entry name" value="GAF domain-like"/>
    <property type="match status" value="1"/>
</dbReference>
<keyword evidence="1" id="KW-0805">Transcription regulation</keyword>
<evidence type="ECO:0000259" key="5">
    <source>
        <dbReference type="PROSITE" id="PS51078"/>
    </source>
</evidence>
<dbReference type="InterPro" id="IPR029016">
    <property type="entry name" value="GAF-like_dom_sf"/>
</dbReference>
<evidence type="ECO:0000313" key="7">
    <source>
        <dbReference type="EMBL" id="QCP09648.1"/>
    </source>
</evidence>
<dbReference type="SMART" id="SM00346">
    <property type="entry name" value="HTH_ICLR"/>
    <property type="match status" value="1"/>
</dbReference>
<dbReference type="Proteomes" id="UP000298763">
    <property type="component" value="Chromosome"/>
</dbReference>
<evidence type="ECO:0000313" key="8">
    <source>
        <dbReference type="Proteomes" id="UP000298763"/>
    </source>
</evidence>
<dbReference type="GO" id="GO:0003700">
    <property type="term" value="F:DNA-binding transcription factor activity"/>
    <property type="evidence" value="ECO:0007669"/>
    <property type="project" value="TreeGrafter"/>
</dbReference>
<dbReference type="Pfam" id="PF01614">
    <property type="entry name" value="IclR_C"/>
    <property type="match status" value="1"/>
</dbReference>
<accession>A0A4P8HMS8</accession>
<dbReference type="FunFam" id="1.10.10.10:FF:000056">
    <property type="entry name" value="IclR family transcriptional regulator"/>
    <property type="match status" value="1"/>
</dbReference>
<evidence type="ECO:0000256" key="2">
    <source>
        <dbReference type="ARBA" id="ARBA00023125"/>
    </source>
</evidence>
<dbReference type="Gene3D" id="3.30.450.40">
    <property type="match status" value="1"/>
</dbReference>
<dbReference type="Proteomes" id="UP000584325">
    <property type="component" value="Unassembled WGS sequence"/>
</dbReference>
<evidence type="ECO:0000259" key="4">
    <source>
        <dbReference type="PROSITE" id="PS51077"/>
    </source>
</evidence>
<dbReference type="OrthoDB" id="9807558at2"/>